<evidence type="ECO:0000256" key="2">
    <source>
        <dbReference type="ARBA" id="ARBA00012169"/>
    </source>
</evidence>
<dbReference type="InterPro" id="IPR018936">
    <property type="entry name" value="PI3/4_kinase_CS"/>
</dbReference>
<evidence type="ECO:0000256" key="1">
    <source>
        <dbReference type="ARBA" id="ARBA00001686"/>
    </source>
</evidence>
<dbReference type="GO" id="GO:0016020">
    <property type="term" value="C:membrane"/>
    <property type="evidence" value="ECO:0007669"/>
    <property type="project" value="TreeGrafter"/>
</dbReference>
<dbReference type="GO" id="GO:0046854">
    <property type="term" value="P:phosphatidylinositol phosphate biosynthetic process"/>
    <property type="evidence" value="ECO:0007669"/>
    <property type="project" value="InterPro"/>
</dbReference>
<dbReference type="SMART" id="SM00146">
    <property type="entry name" value="PI3Kc"/>
    <property type="match status" value="1"/>
</dbReference>
<name>A0AA91T392_CLALS</name>
<gene>
    <name evidence="7" type="ORF">A9F13_03g03069</name>
</gene>
<dbReference type="EMBL" id="LYUB02000003">
    <property type="protein sequence ID" value="OVF10158.1"/>
    <property type="molecule type" value="Genomic_DNA"/>
</dbReference>
<evidence type="ECO:0000256" key="4">
    <source>
        <dbReference type="ARBA" id="ARBA00022777"/>
    </source>
</evidence>
<keyword evidence="3" id="KW-0808">Transferase</keyword>
<dbReference type="Proteomes" id="UP000195602">
    <property type="component" value="Unassembled WGS sequence"/>
</dbReference>
<dbReference type="GO" id="GO:0004430">
    <property type="term" value="F:1-phosphatidylinositol 4-kinase activity"/>
    <property type="evidence" value="ECO:0007669"/>
    <property type="project" value="UniProtKB-EC"/>
</dbReference>
<reference evidence="7 8" key="1">
    <citation type="submission" date="2017-04" db="EMBL/GenBank/DDBJ databases">
        <title>Draft genome of the yeast Clavispora lusitaniae type strain CBS 6936.</title>
        <authorList>
            <person name="Durrens P."/>
            <person name="Klopp C."/>
            <person name="Biteau N."/>
            <person name="Fitton-Ouhabi V."/>
            <person name="Dementhon K."/>
            <person name="Accoceberry I."/>
            <person name="Sherman D.J."/>
            <person name="Noel T."/>
        </authorList>
    </citation>
    <scope>NUCLEOTIDE SEQUENCE [LARGE SCALE GENOMIC DNA]</scope>
    <source>
        <strain evidence="7 8">CBS 6936</strain>
    </source>
</reference>
<feature type="region of interest" description="Disordered" evidence="5">
    <location>
        <begin position="43"/>
        <end position="95"/>
    </location>
</feature>
<dbReference type="SUPFAM" id="SSF56112">
    <property type="entry name" value="Protein kinase-like (PK-like)"/>
    <property type="match status" value="1"/>
</dbReference>
<dbReference type="KEGG" id="clus:A9F13_03g03069"/>
<dbReference type="Gene3D" id="3.30.1010.10">
    <property type="entry name" value="Phosphatidylinositol 3-kinase Catalytic Subunit, Chain A, domain 4"/>
    <property type="match status" value="1"/>
</dbReference>
<evidence type="ECO:0000256" key="5">
    <source>
        <dbReference type="SAM" id="MobiDB-lite"/>
    </source>
</evidence>
<comment type="catalytic activity">
    <reaction evidence="1">
        <text>a 1,2-diacyl-sn-glycero-3-phospho-(1D-myo-inositol) + ATP = a 1,2-diacyl-sn-glycero-3-phospho-(1D-myo-inositol 4-phosphate) + ADP + H(+)</text>
        <dbReference type="Rhea" id="RHEA:19877"/>
        <dbReference type="ChEBI" id="CHEBI:15378"/>
        <dbReference type="ChEBI" id="CHEBI:30616"/>
        <dbReference type="ChEBI" id="CHEBI:57880"/>
        <dbReference type="ChEBI" id="CHEBI:58178"/>
        <dbReference type="ChEBI" id="CHEBI:456216"/>
        <dbReference type="EC" id="2.7.1.67"/>
    </reaction>
</comment>
<dbReference type="PANTHER" id="PTHR10048:SF22">
    <property type="entry name" value="PHOSPHATIDYLINOSITOL 4-KINASE BETA"/>
    <property type="match status" value="1"/>
</dbReference>
<feature type="region of interest" description="Disordered" evidence="5">
    <location>
        <begin position="148"/>
        <end position="168"/>
    </location>
</feature>
<dbReference type="GO" id="GO:0005737">
    <property type="term" value="C:cytoplasm"/>
    <property type="evidence" value="ECO:0007669"/>
    <property type="project" value="TreeGrafter"/>
</dbReference>
<dbReference type="InterPro" id="IPR057754">
    <property type="entry name" value="PI4-kinase_beta/PIK1_cat"/>
</dbReference>
<evidence type="ECO:0000313" key="8">
    <source>
        <dbReference type="Proteomes" id="UP000195602"/>
    </source>
</evidence>
<dbReference type="InterPro" id="IPR000403">
    <property type="entry name" value="PI3/4_kinase_cat_dom"/>
</dbReference>
<feature type="compositionally biased region" description="Acidic residues" evidence="5">
    <location>
        <begin position="383"/>
        <end position="394"/>
    </location>
</feature>
<organism evidence="7 8">
    <name type="scientific">Clavispora lusitaniae</name>
    <name type="common">Candida lusitaniae</name>
    <dbReference type="NCBI Taxonomy" id="36911"/>
    <lineage>
        <taxon>Eukaryota</taxon>
        <taxon>Fungi</taxon>
        <taxon>Dikarya</taxon>
        <taxon>Ascomycota</taxon>
        <taxon>Saccharomycotina</taxon>
        <taxon>Pichiomycetes</taxon>
        <taxon>Metschnikowiaceae</taxon>
        <taxon>Clavispora</taxon>
    </lineage>
</organism>
<accession>A0AA91T392</accession>
<evidence type="ECO:0000256" key="3">
    <source>
        <dbReference type="ARBA" id="ARBA00022679"/>
    </source>
</evidence>
<protein>
    <recommendedName>
        <fullName evidence="2">1-phosphatidylinositol 4-kinase</fullName>
        <ecNumber evidence="2">2.7.1.67</ecNumber>
    </recommendedName>
</protein>
<evidence type="ECO:0000259" key="6">
    <source>
        <dbReference type="PROSITE" id="PS50290"/>
    </source>
</evidence>
<proteinExistence type="predicted"/>
<dbReference type="Pfam" id="PF00454">
    <property type="entry name" value="PI3_PI4_kinase"/>
    <property type="match status" value="1"/>
</dbReference>
<feature type="domain" description="PI3K/PI4K catalytic" evidence="6">
    <location>
        <begin position="490"/>
        <end position="768"/>
    </location>
</feature>
<dbReference type="PANTHER" id="PTHR10048">
    <property type="entry name" value="PHOSPHATIDYLINOSITOL KINASE"/>
    <property type="match status" value="1"/>
</dbReference>
<dbReference type="Gene3D" id="1.10.1070.11">
    <property type="entry name" value="Phosphatidylinositol 3-/4-kinase, catalytic domain"/>
    <property type="match status" value="1"/>
</dbReference>
<dbReference type="CDD" id="cd05168">
    <property type="entry name" value="PI4Kc_III_beta"/>
    <property type="match status" value="1"/>
</dbReference>
<dbReference type="InterPro" id="IPR011009">
    <property type="entry name" value="Kinase-like_dom_sf"/>
</dbReference>
<feature type="compositionally biased region" description="Low complexity" evidence="5">
    <location>
        <begin position="72"/>
        <end position="89"/>
    </location>
</feature>
<sequence length="785" mass="87628">MAMPNIHTYIKPIVSSQGRQQKSFLFKLANFHKSLTRNLTLKNRGRPLDLGTSDHPSADEDDNDEGNIQPQRYSESIISSSRRPRSSSSFGLDSDTEEHYASDYSGVQGNKKNYNIHAKKNFARRISSSSLQSSIAQKKEARMDYLNSHSMPDLTGHEKNPLADDLPLSSLASEGSSTSLSSLAFKTSKLTLSYEDDSKLLRVNYFKKETEFMMVLQNISLRLSLVPKEARLTSLRAELSIINNMHLPSQIDIPQLLPSSSMPNRKYHRILKLNVNEACVLNSAERVPYLLLIEYLNEDMDFDPSTEQNKSVLMNQASKSFTTPLGSPNVNMLGSPSSVTIDASEEADLGDISVVALSNQQTHFSNQLQARIVKGLKSNADLENSEADTRDEEELKVPHVTGGNSHKDLSTQIRIAAVMLKQLEKAGRANTEQSEAIKARIVKSMKALQNEFETIDYEQIKELSAHTGNDGQDAGERKLENDFKIGEDWATKRARIRKTSPYGHLPHWDLCSVIVKNGDDLQQEAFACQLISVISNIWKSSGVGVWTKNMKIVVTSSNSGLVETINNALSVHSIKKTMTEISIQNGSNPRGTVASIKDYFLKVYGNETSPKFKKAQENFARSLAAYSIICYVLQIKDRHNGNIMLDNEGHIMHIDFGFILSNSPGSVGFEAAPFKLSLEYVDVLGGVDSVYFRLFTQLCQQAFLALRESCDTLINLVDIMQKDSSLPCFKSGTQTKVLLKQRLQLDLSDEECNNFVESVLIGKSMGSMYTRLYDQFQLLTQGIYS</sequence>
<dbReference type="FunFam" id="1.10.1070.11:FF:000016">
    <property type="entry name" value="PIK1p Phosphatidylinositol 4-kinase"/>
    <property type="match status" value="1"/>
</dbReference>
<dbReference type="InterPro" id="IPR015433">
    <property type="entry name" value="PI3/4_kinase"/>
</dbReference>
<keyword evidence="4" id="KW-0418">Kinase</keyword>
<comment type="caution">
    <text evidence="7">The sequence shown here is derived from an EMBL/GenBank/DDBJ whole genome shotgun (WGS) entry which is preliminary data.</text>
</comment>
<dbReference type="PROSITE" id="PS00916">
    <property type="entry name" value="PI3_4_KINASE_2"/>
    <property type="match status" value="1"/>
</dbReference>
<feature type="region of interest" description="Disordered" evidence="5">
    <location>
        <begin position="383"/>
        <end position="406"/>
    </location>
</feature>
<dbReference type="AlphaFoldDB" id="A0AA91T392"/>
<dbReference type="GO" id="GO:0048015">
    <property type="term" value="P:phosphatidylinositol-mediated signaling"/>
    <property type="evidence" value="ECO:0007669"/>
    <property type="project" value="TreeGrafter"/>
</dbReference>
<evidence type="ECO:0000313" key="7">
    <source>
        <dbReference type="EMBL" id="OVF10158.1"/>
    </source>
</evidence>
<dbReference type="InterPro" id="IPR036940">
    <property type="entry name" value="PI3/4_kinase_cat_sf"/>
</dbReference>
<dbReference type="EC" id="2.7.1.67" evidence="2"/>
<dbReference type="PROSITE" id="PS50290">
    <property type="entry name" value="PI3_4_KINASE_3"/>
    <property type="match status" value="1"/>
</dbReference>